<gene>
    <name evidence="1" type="ORF">GCM10011312_09400</name>
</gene>
<keyword evidence="2" id="KW-1185">Reference proteome</keyword>
<proteinExistence type="predicted"/>
<dbReference type="AlphaFoldDB" id="A0A8J2V903"/>
<protein>
    <submittedName>
        <fullName evidence="1">Uncharacterized protein</fullName>
    </submittedName>
</protein>
<evidence type="ECO:0000313" key="1">
    <source>
        <dbReference type="EMBL" id="GGD87475.1"/>
    </source>
</evidence>
<dbReference type="EMBL" id="BMGK01000003">
    <property type="protein sequence ID" value="GGD87475.1"/>
    <property type="molecule type" value="Genomic_DNA"/>
</dbReference>
<evidence type="ECO:0000313" key="2">
    <source>
        <dbReference type="Proteomes" id="UP000652231"/>
    </source>
</evidence>
<comment type="caution">
    <text evidence="1">The sequence shown here is derived from an EMBL/GenBank/DDBJ whole genome shotgun (WGS) entry which is preliminary data.</text>
</comment>
<sequence>MQKSILFILIGLVLISCKEKNTVNTTEDLESQPLQVNEMIAIAHGIEHWQNVEELKFTFNVNRGENHFERSWVWKPKTKDITKIQGNDTLRYNQNKMDSIALKADSSFINDKYWLLAPFNLVWDEGTSFTLKDSVTAPISKKTMQKLTVVYDNQGGYTPGDAYDFYFENDFIIKEWIYRRGNEPTPGITTTWENYQDHQGMKIATSHQTSDGAFKLYFTNIEVKTTDD</sequence>
<name>A0A8J2V903_9FLAO</name>
<organism evidence="1 2">
    <name type="scientific">Planktosalinus lacus</name>
    <dbReference type="NCBI Taxonomy" id="1526573"/>
    <lineage>
        <taxon>Bacteria</taxon>
        <taxon>Pseudomonadati</taxon>
        <taxon>Bacteroidota</taxon>
        <taxon>Flavobacteriia</taxon>
        <taxon>Flavobacteriales</taxon>
        <taxon>Flavobacteriaceae</taxon>
        <taxon>Planktosalinus</taxon>
    </lineage>
</organism>
<dbReference type="PROSITE" id="PS51257">
    <property type="entry name" value="PROKAR_LIPOPROTEIN"/>
    <property type="match status" value="1"/>
</dbReference>
<reference evidence="1" key="1">
    <citation type="journal article" date="2014" name="Int. J. Syst. Evol. Microbiol.">
        <title>Complete genome sequence of Corynebacterium casei LMG S-19264T (=DSM 44701T), isolated from a smear-ripened cheese.</title>
        <authorList>
            <consortium name="US DOE Joint Genome Institute (JGI-PGF)"/>
            <person name="Walter F."/>
            <person name="Albersmeier A."/>
            <person name="Kalinowski J."/>
            <person name="Ruckert C."/>
        </authorList>
    </citation>
    <scope>NUCLEOTIDE SEQUENCE</scope>
    <source>
        <strain evidence="1">CGMCC 1.12924</strain>
    </source>
</reference>
<reference evidence="1" key="2">
    <citation type="submission" date="2020-09" db="EMBL/GenBank/DDBJ databases">
        <authorList>
            <person name="Sun Q."/>
            <person name="Zhou Y."/>
        </authorList>
    </citation>
    <scope>NUCLEOTIDE SEQUENCE</scope>
    <source>
        <strain evidence="1">CGMCC 1.12924</strain>
    </source>
</reference>
<accession>A0A8J2V903</accession>
<dbReference type="RefSeq" id="WP_188440002.1">
    <property type="nucleotide sequence ID" value="NZ_BMGK01000003.1"/>
</dbReference>
<dbReference type="Proteomes" id="UP000652231">
    <property type="component" value="Unassembled WGS sequence"/>
</dbReference>